<organism evidence="2 3">
    <name type="scientific">Polyplax serrata</name>
    <name type="common">Common mouse louse</name>
    <dbReference type="NCBI Taxonomy" id="468196"/>
    <lineage>
        <taxon>Eukaryota</taxon>
        <taxon>Metazoa</taxon>
        <taxon>Ecdysozoa</taxon>
        <taxon>Arthropoda</taxon>
        <taxon>Hexapoda</taxon>
        <taxon>Insecta</taxon>
        <taxon>Pterygota</taxon>
        <taxon>Neoptera</taxon>
        <taxon>Paraneoptera</taxon>
        <taxon>Psocodea</taxon>
        <taxon>Troctomorpha</taxon>
        <taxon>Phthiraptera</taxon>
        <taxon>Anoplura</taxon>
        <taxon>Polyplacidae</taxon>
        <taxon>Polyplax</taxon>
    </lineage>
</organism>
<name>A0AAN8S737_POLSC</name>
<evidence type="ECO:0000256" key="1">
    <source>
        <dbReference type="SAM" id="MobiDB-lite"/>
    </source>
</evidence>
<feature type="region of interest" description="Disordered" evidence="1">
    <location>
        <begin position="43"/>
        <end position="62"/>
    </location>
</feature>
<evidence type="ECO:0000313" key="2">
    <source>
        <dbReference type="EMBL" id="KAK6632746.1"/>
    </source>
</evidence>
<dbReference type="Proteomes" id="UP001372834">
    <property type="component" value="Unassembled WGS sequence"/>
</dbReference>
<gene>
    <name evidence="2" type="ORF">RUM43_013516</name>
</gene>
<reference evidence="2 3" key="1">
    <citation type="submission" date="2023-10" db="EMBL/GenBank/DDBJ databases">
        <title>Genomes of two closely related lineages of the louse Polyplax serrata with different host specificities.</title>
        <authorList>
            <person name="Martinu J."/>
            <person name="Tarabai H."/>
            <person name="Stefka J."/>
            <person name="Hypsa V."/>
        </authorList>
    </citation>
    <scope>NUCLEOTIDE SEQUENCE [LARGE SCALE GENOMIC DNA]</scope>
    <source>
        <strain evidence="2">HR10_N</strain>
    </source>
</reference>
<sequence length="87" mass="9446">MVLQTTCISDLPDIAPAIATTGQTEGFYRGQNGSIRCNGRALRSRTSQIHQDSSSCSSKEDSLDDPKVRVYFAQIREGGVVHTSIKS</sequence>
<dbReference type="EMBL" id="JAWJWE010000007">
    <property type="protein sequence ID" value="KAK6632746.1"/>
    <property type="molecule type" value="Genomic_DNA"/>
</dbReference>
<evidence type="ECO:0000313" key="3">
    <source>
        <dbReference type="Proteomes" id="UP001372834"/>
    </source>
</evidence>
<comment type="caution">
    <text evidence="2">The sequence shown here is derived from an EMBL/GenBank/DDBJ whole genome shotgun (WGS) entry which is preliminary data.</text>
</comment>
<accession>A0AAN8S737</accession>
<protein>
    <submittedName>
        <fullName evidence="2">Uncharacterized protein</fullName>
    </submittedName>
</protein>
<proteinExistence type="predicted"/>
<dbReference type="AlphaFoldDB" id="A0AAN8S737"/>